<dbReference type="NCBIfam" id="TIGR02453">
    <property type="entry name" value="TIGR02453 family protein"/>
    <property type="match status" value="1"/>
</dbReference>
<protein>
    <submittedName>
        <fullName evidence="1">TIGR02453 family protein</fullName>
    </submittedName>
</protein>
<evidence type="ECO:0000313" key="2">
    <source>
        <dbReference type="Proteomes" id="UP000199134"/>
    </source>
</evidence>
<sequence length="273" mass="32128">MAETERKLGKKRMNSFVLLSTFRIFATKTLYIMDAKRIMKYLKQLSANNSREWFQAHKDEYDAIRADFEQGVQQAIVRIASFDPSVAHLTVKDCTYRFYRDTRFSNDKSPYKTHLGAYIAAHGKKALHGGYYLHLEPDHCMVCCGNYWLPTNILTSCRNEIMGNIDEWLRYVRSPEFLKYYGNPAPTSFKMPTDVSSWDQPQGFGLERLKTCPSGFPRDWEYVEYLRQKDYCCWHRVPDTFFQGDHWLDDMQPMLLAAKPMMDMMNAVIDDYE</sequence>
<comment type="caution">
    <text evidence="1">The sequence shown here is derived from an EMBL/GenBank/DDBJ whole genome shotgun (WGS) entry which is preliminary data.</text>
</comment>
<dbReference type="InterPro" id="IPR012808">
    <property type="entry name" value="CHP02453"/>
</dbReference>
<organism evidence="1 2">
    <name type="scientific">Prevotella communis</name>
    <dbReference type="NCBI Taxonomy" id="2913614"/>
    <lineage>
        <taxon>Bacteria</taxon>
        <taxon>Pseudomonadati</taxon>
        <taxon>Bacteroidota</taxon>
        <taxon>Bacteroidia</taxon>
        <taxon>Bacteroidales</taxon>
        <taxon>Prevotellaceae</taxon>
        <taxon>Prevotella</taxon>
    </lineage>
</organism>
<reference evidence="2" key="1">
    <citation type="submission" date="2016-10" db="EMBL/GenBank/DDBJ databases">
        <authorList>
            <person name="de Groot N.N."/>
        </authorList>
    </citation>
    <scope>NUCLEOTIDE SEQUENCE [LARGE SCALE GENOMIC DNA]</scope>
    <source>
        <strain evidence="2">BP1-145</strain>
    </source>
</reference>
<dbReference type="PANTHER" id="PTHR36452:SF1">
    <property type="entry name" value="DUF2461 DOMAIN-CONTAINING PROTEIN"/>
    <property type="match status" value="1"/>
</dbReference>
<name>A0A1H0EYP7_9BACT</name>
<dbReference type="PIRSF" id="PIRSF028451">
    <property type="entry name" value="UCP028451"/>
    <property type="match status" value="1"/>
</dbReference>
<dbReference type="PANTHER" id="PTHR36452">
    <property type="entry name" value="CHROMOSOME 12, WHOLE GENOME SHOTGUN SEQUENCE"/>
    <property type="match status" value="1"/>
</dbReference>
<gene>
    <name evidence="1" type="ORF">SAMN04487900_104115</name>
</gene>
<proteinExistence type="predicted"/>
<dbReference type="Pfam" id="PF09365">
    <property type="entry name" value="DUF2461"/>
    <property type="match status" value="1"/>
</dbReference>
<dbReference type="EMBL" id="FNIW01000004">
    <property type="protein sequence ID" value="SDN87409.1"/>
    <property type="molecule type" value="Genomic_DNA"/>
</dbReference>
<dbReference type="Proteomes" id="UP000199134">
    <property type="component" value="Unassembled WGS sequence"/>
</dbReference>
<dbReference type="InterPro" id="IPR015996">
    <property type="entry name" value="UCP028451"/>
</dbReference>
<accession>A0A1H0EYP7</accession>
<dbReference type="AlphaFoldDB" id="A0A1H0EYP7"/>
<evidence type="ECO:0000313" key="1">
    <source>
        <dbReference type="EMBL" id="SDN87409.1"/>
    </source>
</evidence>